<dbReference type="Proteomes" id="UP000308901">
    <property type="component" value="Unassembled WGS sequence"/>
</dbReference>
<keyword evidence="4" id="KW-0472">Membrane</keyword>
<evidence type="ECO:0000256" key="2">
    <source>
        <dbReference type="ARBA" id="ARBA00022452"/>
    </source>
</evidence>
<evidence type="ECO:0000313" key="6">
    <source>
        <dbReference type="EMBL" id="TLP38392.1"/>
    </source>
</evidence>
<evidence type="ECO:0000256" key="3">
    <source>
        <dbReference type="ARBA" id="ARBA00022692"/>
    </source>
</evidence>
<organism evidence="6 7">
    <name type="scientific">Arcobacter arenosus</name>
    <dbReference type="NCBI Taxonomy" id="2576037"/>
    <lineage>
        <taxon>Bacteria</taxon>
        <taxon>Pseudomonadati</taxon>
        <taxon>Campylobacterota</taxon>
        <taxon>Epsilonproteobacteria</taxon>
        <taxon>Campylobacterales</taxon>
        <taxon>Arcobacteraceae</taxon>
        <taxon>Arcobacter</taxon>
    </lineage>
</organism>
<evidence type="ECO:0000256" key="5">
    <source>
        <dbReference type="ARBA" id="ARBA00023237"/>
    </source>
</evidence>
<dbReference type="GO" id="GO:1990281">
    <property type="term" value="C:efflux pump complex"/>
    <property type="evidence" value="ECO:0007669"/>
    <property type="project" value="TreeGrafter"/>
</dbReference>
<dbReference type="EMBL" id="VANU01000003">
    <property type="protein sequence ID" value="TLP38392.1"/>
    <property type="molecule type" value="Genomic_DNA"/>
</dbReference>
<dbReference type="RefSeq" id="WP_138152386.1">
    <property type="nucleotide sequence ID" value="NZ_VANU01000003.1"/>
</dbReference>
<dbReference type="GO" id="GO:0015288">
    <property type="term" value="F:porin activity"/>
    <property type="evidence" value="ECO:0007669"/>
    <property type="project" value="TreeGrafter"/>
</dbReference>
<dbReference type="PANTHER" id="PTHR30026:SF13">
    <property type="entry name" value="MEMBRANE EFFLUX PROTEIN, PUTATIVE-RELATED"/>
    <property type="match status" value="1"/>
</dbReference>
<dbReference type="PANTHER" id="PTHR30026">
    <property type="entry name" value="OUTER MEMBRANE PROTEIN TOLC"/>
    <property type="match status" value="1"/>
</dbReference>
<dbReference type="GO" id="GO:0015562">
    <property type="term" value="F:efflux transmembrane transporter activity"/>
    <property type="evidence" value="ECO:0007669"/>
    <property type="project" value="InterPro"/>
</dbReference>
<keyword evidence="7" id="KW-1185">Reference proteome</keyword>
<dbReference type="AlphaFoldDB" id="A0A5R8Y1F4"/>
<keyword evidence="2" id="KW-1134">Transmembrane beta strand</keyword>
<reference evidence="6 7" key="1">
    <citation type="submission" date="2019-05" db="EMBL/GenBank/DDBJ databases">
        <title>Arcobacter sp. nov., isolated from sea sediment.</title>
        <authorList>
            <person name="Kim W."/>
        </authorList>
    </citation>
    <scope>NUCLEOTIDE SEQUENCE [LARGE SCALE GENOMIC DNA]</scope>
    <source>
        <strain evidence="6 7">CAU 1517</strain>
    </source>
</reference>
<dbReference type="OrthoDB" id="5417214at2"/>
<gene>
    <name evidence="6" type="ORF">FDK22_07930</name>
</gene>
<evidence type="ECO:0000313" key="7">
    <source>
        <dbReference type="Proteomes" id="UP000308901"/>
    </source>
</evidence>
<evidence type="ECO:0000256" key="4">
    <source>
        <dbReference type="ARBA" id="ARBA00023136"/>
    </source>
</evidence>
<keyword evidence="3" id="KW-0812">Transmembrane</keyword>
<comment type="subcellular location">
    <subcellularLocation>
        <location evidence="1">Cell outer membrane</location>
    </subcellularLocation>
</comment>
<dbReference type="GO" id="GO:0009279">
    <property type="term" value="C:cell outer membrane"/>
    <property type="evidence" value="ECO:0007669"/>
    <property type="project" value="UniProtKB-SubCell"/>
</dbReference>
<protein>
    <submittedName>
        <fullName evidence="6">TolC family protein</fullName>
    </submittedName>
</protein>
<comment type="caution">
    <text evidence="6">The sequence shown here is derived from an EMBL/GenBank/DDBJ whole genome shotgun (WGS) entry which is preliminary data.</text>
</comment>
<proteinExistence type="predicted"/>
<evidence type="ECO:0000256" key="1">
    <source>
        <dbReference type="ARBA" id="ARBA00004442"/>
    </source>
</evidence>
<dbReference type="Gene3D" id="1.20.1600.10">
    <property type="entry name" value="Outer membrane efflux proteins (OEP)"/>
    <property type="match status" value="1"/>
</dbReference>
<accession>A0A5R8Y1F4</accession>
<dbReference type="InterPro" id="IPR051906">
    <property type="entry name" value="TolC-like"/>
</dbReference>
<name>A0A5R8Y1F4_9BACT</name>
<dbReference type="SUPFAM" id="SSF56954">
    <property type="entry name" value="Outer membrane efflux proteins (OEP)"/>
    <property type="match status" value="1"/>
</dbReference>
<sequence length="462" mass="52604">MFKNLVLVSLLVGSLCANEVSVNLDKAIETALKNNALNRISKLNLDIAKAQYEQALSANYPSIDAILYVNRDSKDTIYQQRGEFNLPADMVALLTPFGLSSTTINADIDTIAKGRDTIRGQVEVNYPIFTGGKISAIIEQARLNKEVKKQAIVREKANVVYDIKKYFYGYILTNELYTLIESIYKNMEFSRDITKEFLENGTELKINRSDYLNIKLLTSMIKSALSTIELNKEMLRSALANTMGLKHDDVLKIEYNQQEILKSNRQLQDLVKKASSLNPEINTINIALKIKDEQIKESKSDYYPMVNLFGNVSHTYNSYEYGYLNEDDENRWSLGLAVKMSLFNGFKTTNEVMEKKLDKKVMNEQKLLLEEGIALQLKNEFLKSSIGYEQVQTLKDAVNTAIESSDMNFKGYQYEMVEAEDLVKSQLMEVYVKSAYLKSVHDYMLSLATIDKLVGSKVDENF</sequence>
<keyword evidence="5" id="KW-0998">Cell outer membrane</keyword>